<proteinExistence type="predicted"/>
<accession>A0ABN3IKH8</accession>
<reference evidence="2 3" key="1">
    <citation type="journal article" date="2019" name="Int. J. Syst. Evol. Microbiol.">
        <title>The Global Catalogue of Microorganisms (GCM) 10K type strain sequencing project: providing services to taxonomists for standard genome sequencing and annotation.</title>
        <authorList>
            <consortium name="The Broad Institute Genomics Platform"/>
            <consortium name="The Broad Institute Genome Sequencing Center for Infectious Disease"/>
            <person name="Wu L."/>
            <person name="Ma J."/>
        </authorList>
    </citation>
    <scope>NUCLEOTIDE SEQUENCE [LARGE SCALE GENOMIC DNA]</scope>
    <source>
        <strain evidence="2 3">JCM 3325</strain>
    </source>
</reference>
<name>A0ABN3IKH8_9ACTN</name>
<gene>
    <name evidence="2" type="ORF">GCM10010191_12220</name>
</gene>
<evidence type="ECO:0000256" key="1">
    <source>
        <dbReference type="SAM" id="MobiDB-lite"/>
    </source>
</evidence>
<feature type="compositionally biased region" description="Basic residues" evidence="1">
    <location>
        <begin position="74"/>
        <end position="90"/>
    </location>
</feature>
<organism evidence="2 3">
    <name type="scientific">Actinomadura vinacea</name>
    <dbReference type="NCBI Taxonomy" id="115336"/>
    <lineage>
        <taxon>Bacteria</taxon>
        <taxon>Bacillati</taxon>
        <taxon>Actinomycetota</taxon>
        <taxon>Actinomycetes</taxon>
        <taxon>Streptosporangiales</taxon>
        <taxon>Thermomonosporaceae</taxon>
        <taxon>Actinomadura</taxon>
    </lineage>
</organism>
<sequence>MVIDAVQPFLVQAEEVPVVPEQDRPKGDGGRAQPREDHPDPHAQPPPPCGPSARIATHVPQARRGRGRGGSLRHPLKPPGPRRHQHRGRRQNSLGPTLQRRQRIIDVGPAQLDQALIPNLVGGWVGGRRFGVGWCCVLFGRGRDVQDGIDVRGEGGCHCGVGRPDENRAPAAGGRLAHQFDVVPADGGDHDQAGALRGERADGVAGHLGRHHRAETRCHVDADDGAGQYLRRRRVTERSLDHPAPAGQRGERRQCPQRSAL</sequence>
<feature type="region of interest" description="Disordered" evidence="1">
    <location>
        <begin position="1"/>
        <end position="99"/>
    </location>
</feature>
<keyword evidence="3" id="KW-1185">Reference proteome</keyword>
<feature type="region of interest" description="Disordered" evidence="1">
    <location>
        <begin position="235"/>
        <end position="261"/>
    </location>
</feature>
<dbReference type="Proteomes" id="UP001501231">
    <property type="component" value="Unassembled WGS sequence"/>
</dbReference>
<dbReference type="EMBL" id="BAAARW010000004">
    <property type="protein sequence ID" value="GAA2405858.1"/>
    <property type="molecule type" value="Genomic_DNA"/>
</dbReference>
<evidence type="ECO:0000313" key="3">
    <source>
        <dbReference type="Proteomes" id="UP001501231"/>
    </source>
</evidence>
<protein>
    <submittedName>
        <fullName evidence="2">Uncharacterized protein</fullName>
    </submittedName>
</protein>
<comment type="caution">
    <text evidence="2">The sequence shown here is derived from an EMBL/GenBank/DDBJ whole genome shotgun (WGS) entry which is preliminary data.</text>
</comment>
<feature type="compositionally biased region" description="Basic and acidic residues" evidence="1">
    <location>
        <begin position="21"/>
        <end position="41"/>
    </location>
</feature>
<evidence type="ECO:0000313" key="2">
    <source>
        <dbReference type="EMBL" id="GAA2405858.1"/>
    </source>
</evidence>